<evidence type="ECO:0000313" key="2">
    <source>
        <dbReference type="EMBL" id="KAK0962669.1"/>
    </source>
</evidence>
<gene>
    <name evidence="2" type="ORF">LTR91_019362</name>
</gene>
<organism evidence="2 3">
    <name type="scientific">Friedmanniomyces endolithicus</name>
    <dbReference type="NCBI Taxonomy" id="329885"/>
    <lineage>
        <taxon>Eukaryota</taxon>
        <taxon>Fungi</taxon>
        <taxon>Dikarya</taxon>
        <taxon>Ascomycota</taxon>
        <taxon>Pezizomycotina</taxon>
        <taxon>Dothideomycetes</taxon>
        <taxon>Dothideomycetidae</taxon>
        <taxon>Mycosphaerellales</taxon>
        <taxon>Teratosphaeriaceae</taxon>
        <taxon>Friedmanniomyces</taxon>
    </lineage>
</organism>
<evidence type="ECO:0000256" key="1">
    <source>
        <dbReference type="SAM" id="MobiDB-lite"/>
    </source>
</evidence>
<feature type="region of interest" description="Disordered" evidence="1">
    <location>
        <begin position="217"/>
        <end position="257"/>
    </location>
</feature>
<sequence length="618" mass="68369">MAALASDAIGIASTFIDPNEERDPPPPATSVTFPAYKFNTLPEDCRGVPTVDASLQSLFAKVTNPTDITDRHVQVLGIGPCQPCTLDELLPRIDEVSYLPSPGTGDLVTAIPGEDVTTSEDLRIASRRQTILDEVLADLQLDNDTAYRILGRKSKYGARFRRFIHMHKFFDGLESMSQYWDSSADNYYEITAELCSGKGVKRLRLDQEADMSIEDSCLASTTESKSTDESSLLPTPAPSPEPKISPSTNDQAPVEAGSGTHMIDAASAVVPELLPRTRAETVSPEPRAQHRYRGRRVHTGREMPDQFRVDTVRAFVEASMMPFQCSVALPRVRPFVRIGTLTIPVGQTAAIYRHPSDKARARLGRLEGPMVAIYVCGETDFEDVVGEPLAAKGRLHHMRELSVLLQIAQERLRSGVEINPGEGKWWTTRRRWGGGPGHEPENKNGSPTGEKSNAKAIRDAHAKQVKAALYKRWKDVKCGHGTWDPKTDYAAIGKDPSSPYDEVFMISSLNHHISIVKLTVHEAYIDNLVSGAPLFDSIPGAPGPAKPKLRRSQWFDLLDEQQRVEAFRGVWGVMAYLTRDTGDDVDKSLPLTWRACKGSCKVTYISAINFHLVRELTR</sequence>
<accession>A0AAN6HB13</accession>
<name>A0AAN6HB13_9PEZI</name>
<feature type="region of interest" description="Disordered" evidence="1">
    <location>
        <begin position="427"/>
        <end position="455"/>
    </location>
</feature>
<proteinExistence type="predicted"/>
<dbReference type="EMBL" id="JAUJLE010000290">
    <property type="protein sequence ID" value="KAK0962669.1"/>
    <property type="molecule type" value="Genomic_DNA"/>
</dbReference>
<protein>
    <submittedName>
        <fullName evidence="2">Uncharacterized protein</fullName>
    </submittedName>
</protein>
<evidence type="ECO:0000313" key="3">
    <source>
        <dbReference type="Proteomes" id="UP001175353"/>
    </source>
</evidence>
<dbReference type="AlphaFoldDB" id="A0AAN6HB13"/>
<reference evidence="2" key="1">
    <citation type="submission" date="2023-06" db="EMBL/GenBank/DDBJ databases">
        <title>Black Yeasts Isolated from many extreme environments.</title>
        <authorList>
            <person name="Coleine C."/>
            <person name="Stajich J.E."/>
            <person name="Selbmann L."/>
        </authorList>
    </citation>
    <scope>NUCLEOTIDE SEQUENCE</scope>
    <source>
        <strain evidence="2">CCFEE 5200</strain>
    </source>
</reference>
<dbReference type="Proteomes" id="UP001175353">
    <property type="component" value="Unassembled WGS sequence"/>
</dbReference>
<keyword evidence="3" id="KW-1185">Reference proteome</keyword>
<comment type="caution">
    <text evidence="2">The sequence shown here is derived from an EMBL/GenBank/DDBJ whole genome shotgun (WGS) entry which is preliminary data.</text>
</comment>